<dbReference type="InterPro" id="IPR008979">
    <property type="entry name" value="Galactose-bd-like_sf"/>
</dbReference>
<evidence type="ECO:0000256" key="4">
    <source>
        <dbReference type="ARBA" id="ARBA00023277"/>
    </source>
</evidence>
<dbReference type="GO" id="GO:0045493">
    <property type="term" value="P:xylan catabolic process"/>
    <property type="evidence" value="ECO:0007669"/>
    <property type="project" value="UniProtKB-KW"/>
</dbReference>
<dbReference type="InterPro" id="IPR005084">
    <property type="entry name" value="CBM6"/>
</dbReference>
<dbReference type="PANTHER" id="PTHR43772">
    <property type="entry name" value="ENDO-1,4-BETA-XYLANASE"/>
    <property type="match status" value="1"/>
</dbReference>
<keyword evidence="2" id="KW-0858">Xylan degradation</keyword>
<dbReference type="Gene3D" id="2.115.10.20">
    <property type="entry name" value="Glycosyl hydrolase domain, family 43"/>
    <property type="match status" value="1"/>
</dbReference>
<evidence type="ECO:0000256" key="7">
    <source>
        <dbReference type="RuleBase" id="RU361187"/>
    </source>
</evidence>
<dbReference type="EMBL" id="LTAO01000037">
    <property type="protein sequence ID" value="KYG27079.1"/>
    <property type="molecule type" value="Genomic_DNA"/>
</dbReference>
<dbReference type="PANTHER" id="PTHR43772:SF2">
    <property type="entry name" value="PUTATIVE (AFU_ORTHOLOGUE AFUA_2G04480)-RELATED"/>
    <property type="match status" value="1"/>
</dbReference>
<feature type="site" description="Important for catalytic activity, responsible for pKa modulation of the active site Glu and correct orientation of both the proton donor and substrate" evidence="6">
    <location>
        <position position="160"/>
    </location>
</feature>
<evidence type="ECO:0000313" key="9">
    <source>
        <dbReference type="EMBL" id="KYG27079.1"/>
    </source>
</evidence>
<evidence type="ECO:0000313" key="10">
    <source>
        <dbReference type="Proteomes" id="UP000075806"/>
    </source>
</evidence>
<evidence type="ECO:0000256" key="2">
    <source>
        <dbReference type="ARBA" id="ARBA00022651"/>
    </source>
</evidence>
<keyword evidence="10" id="KW-1185">Reference proteome</keyword>
<dbReference type="GO" id="GO:0030246">
    <property type="term" value="F:carbohydrate binding"/>
    <property type="evidence" value="ECO:0007669"/>
    <property type="project" value="InterPro"/>
</dbReference>
<dbReference type="InterPro" id="IPR052176">
    <property type="entry name" value="Glycosyl_Hydrlase_43_Enz"/>
</dbReference>
<gene>
    <name evidence="9" type="ORF">AZF04_11615</name>
</gene>
<keyword evidence="4" id="KW-0119">Carbohydrate metabolism</keyword>
<comment type="similarity">
    <text evidence="1 7">Belongs to the glycosyl hydrolase 43 family.</text>
</comment>
<evidence type="ECO:0000256" key="6">
    <source>
        <dbReference type="PIRSR" id="PIRSR606710-2"/>
    </source>
</evidence>
<accession>A0A162CXW5</accession>
<dbReference type="SUPFAM" id="SSF49785">
    <property type="entry name" value="Galactose-binding domain-like"/>
    <property type="match status" value="1"/>
</dbReference>
<dbReference type="Gene3D" id="2.60.120.260">
    <property type="entry name" value="Galactose-binding domain-like"/>
    <property type="match status" value="1"/>
</dbReference>
<dbReference type="AlphaFoldDB" id="A0A162CXW5"/>
<proteinExistence type="inferred from homology"/>
<dbReference type="InterPro" id="IPR023296">
    <property type="entry name" value="Glyco_hydro_beta-prop_sf"/>
</dbReference>
<keyword evidence="5 7" id="KW-0326">Glycosidase</keyword>
<evidence type="ECO:0000259" key="8">
    <source>
        <dbReference type="Pfam" id="PF03422"/>
    </source>
</evidence>
<dbReference type="CDD" id="cd04084">
    <property type="entry name" value="CBM6_xylanase-like"/>
    <property type="match status" value="1"/>
</dbReference>
<dbReference type="CDD" id="cd09003">
    <property type="entry name" value="GH43_XynD-like"/>
    <property type="match status" value="1"/>
</dbReference>
<organism evidence="9 10">
    <name type="scientific">Alkalihalobacillus trypoxylicola</name>
    <dbReference type="NCBI Taxonomy" id="519424"/>
    <lineage>
        <taxon>Bacteria</taxon>
        <taxon>Bacillati</taxon>
        <taxon>Bacillota</taxon>
        <taxon>Bacilli</taxon>
        <taxon>Bacillales</taxon>
        <taxon>Bacillaceae</taxon>
        <taxon>Alkalihalobacillus</taxon>
    </lineage>
</organism>
<keyword evidence="3 7" id="KW-0378">Hydrolase</keyword>
<keyword evidence="2" id="KW-0624">Polysaccharide degradation</keyword>
<dbReference type="Proteomes" id="UP000075806">
    <property type="component" value="Unassembled WGS sequence"/>
</dbReference>
<sequence length="471" mass="52803">MDDHIKEAIGKTPRNGNPLVSHKFGADPYALVYKDRVYIYNTNDHFEYNENGQLKENTYANINKISVISTSDLVNWTDHGEISIAGTEGAAKWATQSWAPAAAYKKINGQDRFFLYFANNASGIGVLTSETPIGPWIDPIKKPLISRETPGVEGVTWLFDPAVLVDKDESAYIYFGGGLPEGEYEMPNTARVMELGEDMISVLGEATSLPAPFMFEDSGIHRVNDTYYYSYCSNFYKGERPEGSPGAGEIAYMTSHSPMGPWTYQKTILKNPSHFFQVGGNNHHAIFQFKDNWYITYHAQTLSKALGVPKGYRSTHINRLEMNHDGSIQEVEANMKGVEQIQDYPQVSTSTDFAWSSRIEVLNKQIKHNEKRVVSLKSGDWIALSGVNFSEGVRLFSALVLCEYKNLSLQIRAQSLQGPILANIEAPISGQEEWKTVEVDLRISKGTHDIYIILNGGGNSEFLFLENWSFQ</sequence>
<dbReference type="Pfam" id="PF03422">
    <property type="entry name" value="CBM_6"/>
    <property type="match status" value="1"/>
</dbReference>
<protein>
    <submittedName>
        <fullName evidence="9">Arabinoxylan arabinofuranohydrolase</fullName>
    </submittedName>
</protein>
<dbReference type="InterPro" id="IPR006710">
    <property type="entry name" value="Glyco_hydro_43"/>
</dbReference>
<dbReference type="STRING" id="519424.AZF04_11615"/>
<evidence type="ECO:0000256" key="5">
    <source>
        <dbReference type="ARBA" id="ARBA00023295"/>
    </source>
</evidence>
<dbReference type="SUPFAM" id="SSF75005">
    <property type="entry name" value="Arabinanase/levansucrase/invertase"/>
    <property type="match status" value="1"/>
</dbReference>
<feature type="domain" description="CBM6" evidence="8">
    <location>
        <begin position="352"/>
        <end position="470"/>
    </location>
</feature>
<dbReference type="Pfam" id="PF04616">
    <property type="entry name" value="Glyco_hydro_43"/>
    <property type="match status" value="1"/>
</dbReference>
<comment type="caution">
    <text evidence="9">The sequence shown here is derived from an EMBL/GenBank/DDBJ whole genome shotgun (WGS) entry which is preliminary data.</text>
</comment>
<reference evidence="9" key="1">
    <citation type="submission" date="2016-02" db="EMBL/GenBank/DDBJ databases">
        <title>Genome sequence of Bacillus trypoxylicola KCTC 13244(T).</title>
        <authorList>
            <person name="Jeong H."/>
            <person name="Park S.-H."/>
            <person name="Choi S.-K."/>
        </authorList>
    </citation>
    <scope>NUCLEOTIDE SEQUENCE [LARGE SCALE GENOMIC DNA]</scope>
    <source>
        <strain evidence="9">KCTC 13244</strain>
    </source>
</reference>
<evidence type="ECO:0000256" key="1">
    <source>
        <dbReference type="ARBA" id="ARBA00009865"/>
    </source>
</evidence>
<dbReference type="GO" id="GO:0004553">
    <property type="term" value="F:hydrolase activity, hydrolyzing O-glycosyl compounds"/>
    <property type="evidence" value="ECO:0007669"/>
    <property type="project" value="InterPro"/>
</dbReference>
<evidence type="ECO:0000256" key="3">
    <source>
        <dbReference type="ARBA" id="ARBA00022801"/>
    </source>
</evidence>
<name>A0A162CXW5_9BACI</name>